<comment type="caution">
    <text evidence="1">The sequence shown here is derived from an EMBL/GenBank/DDBJ whole genome shotgun (WGS) entry which is preliminary data.</text>
</comment>
<reference evidence="1" key="1">
    <citation type="submission" date="2020-05" db="EMBL/GenBank/DDBJ databases">
        <title>WGS assembly of Panicum virgatum.</title>
        <authorList>
            <person name="Lovell J.T."/>
            <person name="Jenkins J."/>
            <person name="Shu S."/>
            <person name="Juenger T.E."/>
            <person name="Schmutz J."/>
        </authorList>
    </citation>
    <scope>NUCLEOTIDE SEQUENCE</scope>
    <source>
        <strain evidence="1">AP13</strain>
    </source>
</reference>
<dbReference type="EMBL" id="CM029045">
    <property type="protein sequence ID" value="KAG2601157.1"/>
    <property type="molecule type" value="Genomic_DNA"/>
</dbReference>
<evidence type="ECO:0000313" key="2">
    <source>
        <dbReference type="Proteomes" id="UP000823388"/>
    </source>
</evidence>
<accession>A0A8T0SST3</accession>
<organism evidence="1 2">
    <name type="scientific">Panicum virgatum</name>
    <name type="common">Blackwell switchgrass</name>
    <dbReference type="NCBI Taxonomy" id="38727"/>
    <lineage>
        <taxon>Eukaryota</taxon>
        <taxon>Viridiplantae</taxon>
        <taxon>Streptophyta</taxon>
        <taxon>Embryophyta</taxon>
        <taxon>Tracheophyta</taxon>
        <taxon>Spermatophyta</taxon>
        <taxon>Magnoliopsida</taxon>
        <taxon>Liliopsida</taxon>
        <taxon>Poales</taxon>
        <taxon>Poaceae</taxon>
        <taxon>PACMAD clade</taxon>
        <taxon>Panicoideae</taxon>
        <taxon>Panicodae</taxon>
        <taxon>Paniceae</taxon>
        <taxon>Panicinae</taxon>
        <taxon>Panicum</taxon>
        <taxon>Panicum sect. Hiantes</taxon>
    </lineage>
</organism>
<name>A0A8T0SST3_PANVG</name>
<proteinExistence type="predicted"/>
<protein>
    <submittedName>
        <fullName evidence="1">Uncharacterized protein</fullName>
    </submittedName>
</protein>
<keyword evidence="2" id="KW-1185">Reference proteome</keyword>
<sequence length="119" mass="12545">MATTLMAAAATSGSPRCVAPLLKLVASSSSSTARPRRPLVQQLQLPWLRATAAVAAAPLALAPPPLALVPNRSSICALFLPLAISPSQTTPFRSVSSGPLLYFYFLILACRGANQSWLW</sequence>
<dbReference type="AlphaFoldDB" id="A0A8T0SST3"/>
<gene>
    <name evidence="1" type="ORF">PVAP13_5KG571207</name>
</gene>
<evidence type="ECO:0000313" key="1">
    <source>
        <dbReference type="EMBL" id="KAG2601157.1"/>
    </source>
</evidence>
<dbReference type="Proteomes" id="UP000823388">
    <property type="component" value="Chromosome 5K"/>
</dbReference>